<gene>
    <name evidence="2" type="ORF">AB7A72_09335</name>
</gene>
<dbReference type="RefSeq" id="WP_239809468.1">
    <property type="nucleotide sequence ID" value="NZ_JBGBDC010000003.1"/>
</dbReference>
<evidence type="ECO:0000313" key="2">
    <source>
        <dbReference type="EMBL" id="MEY2251207.1"/>
    </source>
</evidence>
<feature type="signal peptide" evidence="1">
    <location>
        <begin position="1"/>
        <end position="23"/>
    </location>
</feature>
<dbReference type="Pfam" id="PF13663">
    <property type="entry name" value="DUF4148"/>
    <property type="match status" value="1"/>
</dbReference>
<accession>A0ABV4B173</accession>
<feature type="chain" id="PRO_5046278675" evidence="1">
    <location>
        <begin position="24"/>
        <end position="107"/>
    </location>
</feature>
<organism evidence="2 3">
    <name type="scientific">Comamonas sediminis</name>
    <dbReference type="NCBI Taxonomy" id="1783360"/>
    <lineage>
        <taxon>Bacteria</taxon>
        <taxon>Pseudomonadati</taxon>
        <taxon>Pseudomonadota</taxon>
        <taxon>Betaproteobacteria</taxon>
        <taxon>Burkholderiales</taxon>
        <taxon>Comamonadaceae</taxon>
        <taxon>Comamonas</taxon>
    </lineage>
</organism>
<keyword evidence="3" id="KW-1185">Reference proteome</keyword>
<evidence type="ECO:0000313" key="3">
    <source>
        <dbReference type="Proteomes" id="UP001562178"/>
    </source>
</evidence>
<dbReference type="Proteomes" id="UP001562178">
    <property type="component" value="Unassembled WGS sequence"/>
</dbReference>
<sequence>MFNLIRTRTIVAASLALAGGAHAMSTAPVGNGSDYPPYLEEPSQLTRAQVRAEFTEARNSGMLLLKGDEFQTTMTPQGMPLSRAEVIRAATQARMDGTLPHGDGFGE</sequence>
<proteinExistence type="predicted"/>
<keyword evidence="1" id="KW-0732">Signal</keyword>
<comment type="caution">
    <text evidence="2">The sequence shown here is derived from an EMBL/GenBank/DDBJ whole genome shotgun (WGS) entry which is preliminary data.</text>
</comment>
<evidence type="ECO:0000256" key="1">
    <source>
        <dbReference type="SAM" id="SignalP"/>
    </source>
</evidence>
<protein>
    <submittedName>
        <fullName evidence="2">DUF4148 domain-containing protein</fullName>
    </submittedName>
</protein>
<dbReference type="EMBL" id="JBGBDC010000003">
    <property type="protein sequence ID" value="MEY2251207.1"/>
    <property type="molecule type" value="Genomic_DNA"/>
</dbReference>
<dbReference type="InterPro" id="IPR025421">
    <property type="entry name" value="DUF4148"/>
</dbReference>
<reference evidence="2 3" key="1">
    <citation type="journal article" date="2016" name="Int. J. Syst. Evol. Microbiol.">
        <title>Description of Comamonas sediminis sp. nov., isolated from lagoon sediments.</title>
        <authorList>
            <person name="Subhash Y."/>
            <person name="Bang J.J."/>
            <person name="You T.H."/>
            <person name="Lee S.S."/>
        </authorList>
    </citation>
    <scope>NUCLEOTIDE SEQUENCE [LARGE SCALE GENOMIC DNA]</scope>
    <source>
        <strain evidence="2 3">JCM 31169</strain>
    </source>
</reference>
<name>A0ABV4B173_9BURK</name>